<organism evidence="1">
    <name type="scientific">uncultured Rubrobacteraceae bacterium</name>
    <dbReference type="NCBI Taxonomy" id="349277"/>
    <lineage>
        <taxon>Bacteria</taxon>
        <taxon>Bacillati</taxon>
        <taxon>Actinomycetota</taxon>
        <taxon>Rubrobacteria</taxon>
        <taxon>Rubrobacterales</taxon>
        <taxon>Rubrobacteraceae</taxon>
        <taxon>environmental samples</taxon>
    </lineage>
</organism>
<dbReference type="EMBL" id="CADCVE010000060">
    <property type="protein sequence ID" value="CAA9457498.1"/>
    <property type="molecule type" value="Genomic_DNA"/>
</dbReference>
<reference evidence="1" key="1">
    <citation type="submission" date="2020-02" db="EMBL/GenBank/DDBJ databases">
        <authorList>
            <person name="Meier V. D."/>
        </authorList>
    </citation>
    <scope>NUCLEOTIDE SEQUENCE</scope>
    <source>
        <strain evidence="1">AVDCRST_MAG28</strain>
    </source>
</reference>
<name>A0A6J4QX01_9ACTN</name>
<accession>A0A6J4QX01</accession>
<sequence length="40" mass="4618">MEDYLREAGSFENVRSLDRGPRRIFSDLLYAVIGESKEPT</sequence>
<proteinExistence type="predicted"/>
<evidence type="ECO:0000313" key="1">
    <source>
        <dbReference type="EMBL" id="CAA9457498.1"/>
    </source>
</evidence>
<dbReference type="AlphaFoldDB" id="A0A6J4QX01"/>
<gene>
    <name evidence="1" type="ORF">AVDCRST_MAG28-2718</name>
</gene>
<protein>
    <submittedName>
        <fullName evidence="1">Uncharacterized protein</fullName>
    </submittedName>
</protein>